<dbReference type="SUPFAM" id="SSF88659">
    <property type="entry name" value="Sigma3 and sigma4 domains of RNA polymerase sigma factors"/>
    <property type="match status" value="1"/>
</dbReference>
<proteinExistence type="inferred from homology"/>
<comment type="similarity">
    <text evidence="1">Belongs to the sigma-70 factor family. ECF subfamily.</text>
</comment>
<dbReference type="Gene3D" id="1.10.10.10">
    <property type="entry name" value="Winged helix-like DNA-binding domain superfamily/Winged helix DNA-binding domain"/>
    <property type="match status" value="1"/>
</dbReference>
<dbReference type="InterPro" id="IPR013249">
    <property type="entry name" value="RNA_pol_sigma70_r4_t2"/>
</dbReference>
<feature type="domain" description="RNA polymerase sigma factor 70 region 4 type 2" evidence="6">
    <location>
        <begin position="104"/>
        <end position="155"/>
    </location>
</feature>
<dbReference type="InterPro" id="IPR007627">
    <property type="entry name" value="RNA_pol_sigma70_r2"/>
</dbReference>
<dbReference type="PANTHER" id="PTHR43133">
    <property type="entry name" value="RNA POLYMERASE ECF-TYPE SIGMA FACTO"/>
    <property type="match status" value="1"/>
</dbReference>
<dbReference type="SUPFAM" id="SSF88946">
    <property type="entry name" value="Sigma2 domain of RNA polymerase sigma factors"/>
    <property type="match status" value="1"/>
</dbReference>
<feature type="domain" description="RNA polymerase sigma-70 region 2" evidence="5">
    <location>
        <begin position="20"/>
        <end position="80"/>
    </location>
</feature>
<organism evidence="7 8">
    <name type="scientific">Acetoanaerobium pronyense</name>
    <dbReference type="NCBI Taxonomy" id="1482736"/>
    <lineage>
        <taxon>Bacteria</taxon>
        <taxon>Bacillati</taxon>
        <taxon>Bacillota</taxon>
        <taxon>Clostridia</taxon>
        <taxon>Peptostreptococcales</taxon>
        <taxon>Filifactoraceae</taxon>
        <taxon>Acetoanaerobium</taxon>
    </lineage>
</organism>
<dbReference type="Pfam" id="PF08281">
    <property type="entry name" value="Sigma70_r4_2"/>
    <property type="match status" value="1"/>
</dbReference>
<comment type="caution">
    <text evidence="7">The sequence shown here is derived from an EMBL/GenBank/DDBJ whole genome shotgun (WGS) entry which is preliminary data.</text>
</comment>
<dbReference type="InterPro" id="IPR013324">
    <property type="entry name" value="RNA_pol_sigma_r3/r4-like"/>
</dbReference>
<sequence>MKNSIYHDIITEHILERKEDYYRLAYSYVRNKDDALDIVQEAICKALDSSDSLKNPSGVRTWFYRIVVNTSIDFIRKNRKTICVEDSALELSLGEAEDYYHDIDLEKAIDALSPENKTIITLRYFENFKIEEIADILGENINTVKSRLYGVLKKLRVVLEEE</sequence>
<evidence type="ECO:0000313" key="7">
    <source>
        <dbReference type="EMBL" id="MBP2028447.1"/>
    </source>
</evidence>
<dbReference type="InterPro" id="IPR036388">
    <property type="entry name" value="WH-like_DNA-bd_sf"/>
</dbReference>
<evidence type="ECO:0000256" key="2">
    <source>
        <dbReference type="ARBA" id="ARBA00023015"/>
    </source>
</evidence>
<accession>A0ABS4KKY8</accession>
<dbReference type="InterPro" id="IPR013325">
    <property type="entry name" value="RNA_pol_sigma_r2"/>
</dbReference>
<reference evidence="7 8" key="1">
    <citation type="submission" date="2021-03" db="EMBL/GenBank/DDBJ databases">
        <title>Genomic Encyclopedia of Type Strains, Phase IV (KMG-IV): sequencing the most valuable type-strain genomes for metagenomic binning, comparative biology and taxonomic classification.</title>
        <authorList>
            <person name="Goeker M."/>
        </authorList>
    </citation>
    <scope>NUCLEOTIDE SEQUENCE [LARGE SCALE GENOMIC DNA]</scope>
    <source>
        <strain evidence="7 8">DSM 27512</strain>
    </source>
</reference>
<keyword evidence="3" id="KW-0731">Sigma factor</keyword>
<protein>
    <submittedName>
        <fullName evidence="7">RNA polymerase sigma-70 factor (ECF subfamily)</fullName>
    </submittedName>
</protein>
<dbReference type="InterPro" id="IPR014284">
    <property type="entry name" value="RNA_pol_sigma-70_dom"/>
</dbReference>
<dbReference type="InterPro" id="IPR039425">
    <property type="entry name" value="RNA_pol_sigma-70-like"/>
</dbReference>
<evidence type="ECO:0000259" key="5">
    <source>
        <dbReference type="Pfam" id="PF04542"/>
    </source>
</evidence>
<dbReference type="RefSeq" id="WP_209661497.1">
    <property type="nucleotide sequence ID" value="NZ_JAGGLI010000029.1"/>
</dbReference>
<dbReference type="Pfam" id="PF04542">
    <property type="entry name" value="Sigma70_r2"/>
    <property type="match status" value="1"/>
</dbReference>
<dbReference type="Gene3D" id="1.10.1740.10">
    <property type="match status" value="1"/>
</dbReference>
<evidence type="ECO:0000259" key="6">
    <source>
        <dbReference type="Pfam" id="PF08281"/>
    </source>
</evidence>
<dbReference type="Proteomes" id="UP001314903">
    <property type="component" value="Unassembled WGS sequence"/>
</dbReference>
<dbReference type="CDD" id="cd06171">
    <property type="entry name" value="Sigma70_r4"/>
    <property type="match status" value="1"/>
</dbReference>
<evidence type="ECO:0000256" key="1">
    <source>
        <dbReference type="ARBA" id="ARBA00010641"/>
    </source>
</evidence>
<keyword evidence="4" id="KW-0804">Transcription</keyword>
<dbReference type="EMBL" id="JAGGLI010000029">
    <property type="protein sequence ID" value="MBP2028447.1"/>
    <property type="molecule type" value="Genomic_DNA"/>
</dbReference>
<gene>
    <name evidence="7" type="ORF">J2Z35_002250</name>
</gene>
<dbReference type="NCBIfam" id="TIGR02937">
    <property type="entry name" value="sigma70-ECF"/>
    <property type="match status" value="1"/>
</dbReference>
<keyword evidence="8" id="KW-1185">Reference proteome</keyword>
<evidence type="ECO:0000256" key="3">
    <source>
        <dbReference type="ARBA" id="ARBA00023082"/>
    </source>
</evidence>
<evidence type="ECO:0000313" key="8">
    <source>
        <dbReference type="Proteomes" id="UP001314903"/>
    </source>
</evidence>
<dbReference type="PANTHER" id="PTHR43133:SF60">
    <property type="entry name" value="RNA POLYMERASE SIGMA FACTOR SIGV"/>
    <property type="match status" value="1"/>
</dbReference>
<evidence type="ECO:0000256" key="4">
    <source>
        <dbReference type="ARBA" id="ARBA00023163"/>
    </source>
</evidence>
<name>A0ABS4KKY8_9FIRM</name>
<keyword evidence="2" id="KW-0805">Transcription regulation</keyword>